<evidence type="ECO:0000313" key="8">
    <source>
        <dbReference type="EMBL" id="SDG46991.1"/>
    </source>
</evidence>
<evidence type="ECO:0000256" key="5">
    <source>
        <dbReference type="ARBA" id="ARBA00023004"/>
    </source>
</evidence>
<proteinExistence type="predicted"/>
<keyword evidence="4" id="KW-0249">Electron transport</keyword>
<keyword evidence="3" id="KW-0479">Metal-binding</keyword>
<dbReference type="InterPro" id="IPR051269">
    <property type="entry name" value="Fe-S_cluster_ET"/>
</dbReference>
<keyword evidence="6" id="KW-0411">Iron-sulfur</keyword>
<dbReference type="Pfam" id="PF13370">
    <property type="entry name" value="Fer4_13"/>
    <property type="match status" value="1"/>
</dbReference>
<dbReference type="OrthoDB" id="3215002at2"/>
<evidence type="ECO:0000256" key="1">
    <source>
        <dbReference type="ARBA" id="ARBA00001927"/>
    </source>
</evidence>
<reference evidence="8 9" key="1">
    <citation type="submission" date="2016-10" db="EMBL/GenBank/DDBJ databases">
        <authorList>
            <person name="de Groot N.N."/>
        </authorList>
    </citation>
    <scope>NUCLEOTIDE SEQUENCE [LARGE SCALE GENOMIC DNA]</scope>
    <source>
        <strain evidence="8 9">CPCC 201354</strain>
    </source>
</reference>
<dbReference type="Proteomes" id="UP000198923">
    <property type="component" value="Unassembled WGS sequence"/>
</dbReference>
<dbReference type="PANTHER" id="PTHR36923">
    <property type="entry name" value="FERREDOXIN"/>
    <property type="match status" value="1"/>
</dbReference>
<evidence type="ECO:0000256" key="4">
    <source>
        <dbReference type="ARBA" id="ARBA00022982"/>
    </source>
</evidence>
<evidence type="ECO:0000256" key="6">
    <source>
        <dbReference type="ARBA" id="ARBA00023014"/>
    </source>
</evidence>
<evidence type="ECO:0000313" key="9">
    <source>
        <dbReference type="Proteomes" id="UP000198923"/>
    </source>
</evidence>
<dbReference type="GO" id="GO:0051538">
    <property type="term" value="F:3 iron, 4 sulfur cluster binding"/>
    <property type="evidence" value="ECO:0007669"/>
    <property type="project" value="UniProtKB-KW"/>
</dbReference>
<dbReference type="AlphaFoldDB" id="A0A1G7UIB4"/>
<name>A0A1G7UIB4_9ACTN</name>
<sequence length="65" mass="7112">MKVTVDRERCCSSGMCALTAPKLFDQDDEDGRVVLLIAEPPEELHAAARKAESFCPCQVITVSDD</sequence>
<dbReference type="Gene3D" id="3.30.70.20">
    <property type="match status" value="1"/>
</dbReference>
<dbReference type="GO" id="GO:0046872">
    <property type="term" value="F:metal ion binding"/>
    <property type="evidence" value="ECO:0007669"/>
    <property type="project" value="UniProtKB-KW"/>
</dbReference>
<evidence type="ECO:0000256" key="2">
    <source>
        <dbReference type="ARBA" id="ARBA00022448"/>
    </source>
</evidence>
<keyword evidence="7" id="KW-0003">3Fe-4S</keyword>
<evidence type="ECO:0000256" key="7">
    <source>
        <dbReference type="ARBA" id="ARBA00023291"/>
    </source>
</evidence>
<dbReference type="EMBL" id="FNCN01000004">
    <property type="protein sequence ID" value="SDG46991.1"/>
    <property type="molecule type" value="Genomic_DNA"/>
</dbReference>
<dbReference type="PANTHER" id="PTHR36923:SF3">
    <property type="entry name" value="FERREDOXIN"/>
    <property type="match status" value="1"/>
</dbReference>
<dbReference type="SUPFAM" id="SSF54862">
    <property type="entry name" value="4Fe-4S ferredoxins"/>
    <property type="match status" value="1"/>
</dbReference>
<organism evidence="8 9">
    <name type="scientific">Sinosporangium album</name>
    <dbReference type="NCBI Taxonomy" id="504805"/>
    <lineage>
        <taxon>Bacteria</taxon>
        <taxon>Bacillati</taxon>
        <taxon>Actinomycetota</taxon>
        <taxon>Actinomycetes</taxon>
        <taxon>Streptosporangiales</taxon>
        <taxon>Streptosporangiaceae</taxon>
        <taxon>Sinosporangium</taxon>
    </lineage>
</organism>
<dbReference type="STRING" id="504805.SAMN05421505_104262"/>
<dbReference type="RefSeq" id="WP_093169167.1">
    <property type="nucleotide sequence ID" value="NZ_FNCN01000004.1"/>
</dbReference>
<comment type="cofactor">
    <cofactor evidence="1">
        <name>[3Fe-4S] cluster</name>
        <dbReference type="ChEBI" id="CHEBI:21137"/>
    </cofactor>
</comment>
<protein>
    <submittedName>
        <fullName evidence="8">Ferredoxin</fullName>
    </submittedName>
</protein>
<gene>
    <name evidence="8" type="ORF">SAMN05421505_104262</name>
</gene>
<evidence type="ECO:0000256" key="3">
    <source>
        <dbReference type="ARBA" id="ARBA00022723"/>
    </source>
</evidence>
<accession>A0A1G7UIB4</accession>
<keyword evidence="5" id="KW-0408">Iron</keyword>
<keyword evidence="9" id="KW-1185">Reference proteome</keyword>
<keyword evidence="2" id="KW-0813">Transport</keyword>